<evidence type="ECO:0000256" key="3">
    <source>
        <dbReference type="ARBA" id="ARBA00022679"/>
    </source>
</evidence>
<dbReference type="AlphaFoldDB" id="A0A3D9XSB2"/>
<dbReference type="PANTHER" id="PTHR38589">
    <property type="entry name" value="BLR0621 PROTEIN"/>
    <property type="match status" value="1"/>
</dbReference>
<comment type="pathway">
    <text evidence="1 7">Cell wall biogenesis; peptidoglycan biosynthesis.</text>
</comment>
<dbReference type="GO" id="GO:0016740">
    <property type="term" value="F:transferase activity"/>
    <property type="evidence" value="ECO:0007669"/>
    <property type="project" value="UniProtKB-KW"/>
</dbReference>
<comment type="caution">
    <text evidence="9">The sequence shown here is derived from an EMBL/GenBank/DDBJ whole genome shotgun (WGS) entry which is preliminary data.</text>
</comment>
<dbReference type="Pfam" id="PF03734">
    <property type="entry name" value="YkuD"/>
    <property type="match status" value="1"/>
</dbReference>
<name>A0A3D9XSB2_PARVE</name>
<gene>
    <name evidence="10" type="ORF">ATH84_100874</name>
    <name evidence="9" type="ORF">BDD41_2514</name>
</gene>
<dbReference type="EMBL" id="QTUJ01000002">
    <property type="protein sequence ID" value="REF69799.1"/>
    <property type="molecule type" value="Genomic_DNA"/>
</dbReference>
<feature type="domain" description="L,D-TPase catalytic" evidence="8">
    <location>
        <begin position="1"/>
        <end position="161"/>
    </location>
</feature>
<feature type="active site" description="Proton donor/acceptor" evidence="7">
    <location>
        <position position="125"/>
    </location>
</feature>
<keyword evidence="11" id="KW-1185">Reference proteome</keyword>
<evidence type="ECO:0000256" key="7">
    <source>
        <dbReference type="PROSITE-ProRule" id="PRU01373"/>
    </source>
</evidence>
<dbReference type="GO" id="GO:0071555">
    <property type="term" value="P:cell wall organization"/>
    <property type="evidence" value="ECO:0007669"/>
    <property type="project" value="UniProtKB-UniRule"/>
</dbReference>
<dbReference type="SUPFAM" id="SSF141523">
    <property type="entry name" value="L,D-transpeptidase catalytic domain-like"/>
    <property type="match status" value="1"/>
</dbReference>
<accession>A0A3E0CAR7</accession>
<dbReference type="InterPro" id="IPR038063">
    <property type="entry name" value="Transpep_catalytic_dom"/>
</dbReference>
<dbReference type="GO" id="GO:0008360">
    <property type="term" value="P:regulation of cell shape"/>
    <property type="evidence" value="ECO:0007669"/>
    <property type="project" value="UniProtKB-UniRule"/>
</dbReference>
<proteinExistence type="inferred from homology"/>
<dbReference type="InterPro" id="IPR005490">
    <property type="entry name" value="LD_TPept_cat_dom"/>
</dbReference>
<dbReference type="PROSITE" id="PS52029">
    <property type="entry name" value="LD_TPASE"/>
    <property type="match status" value="1"/>
</dbReference>
<dbReference type="GO" id="GO:0009252">
    <property type="term" value="P:peptidoglycan biosynthetic process"/>
    <property type="evidence" value="ECO:0007669"/>
    <property type="project" value="UniProtKB-UniPathway"/>
</dbReference>
<keyword evidence="4 7" id="KW-0133">Cell shape</keyword>
<evidence type="ECO:0000313" key="11">
    <source>
        <dbReference type="Proteomes" id="UP000256794"/>
    </source>
</evidence>
<comment type="similarity">
    <text evidence="2">Belongs to the YkuD family.</text>
</comment>
<evidence type="ECO:0000256" key="1">
    <source>
        <dbReference type="ARBA" id="ARBA00004752"/>
    </source>
</evidence>
<feature type="active site" description="Nucleophile" evidence="7">
    <location>
        <position position="137"/>
    </location>
</feature>
<keyword evidence="3" id="KW-0808">Transferase</keyword>
<evidence type="ECO:0000259" key="8">
    <source>
        <dbReference type="PROSITE" id="PS52029"/>
    </source>
</evidence>
<dbReference type="Proteomes" id="UP000256941">
    <property type="component" value="Unassembled WGS sequence"/>
</dbReference>
<evidence type="ECO:0000256" key="4">
    <source>
        <dbReference type="ARBA" id="ARBA00022960"/>
    </source>
</evidence>
<evidence type="ECO:0000256" key="2">
    <source>
        <dbReference type="ARBA" id="ARBA00005992"/>
    </source>
</evidence>
<keyword evidence="5 7" id="KW-0573">Peptidoglycan synthesis</keyword>
<evidence type="ECO:0000313" key="10">
    <source>
        <dbReference type="EMBL" id="REG52502.1"/>
    </source>
</evidence>
<reference evidence="11 12" key="1">
    <citation type="submission" date="2018-08" db="EMBL/GenBank/DDBJ databases">
        <title>Genomic Encyclopedia of Archaeal and Bacterial Type Strains, Phase II (KMG-II): from individual species to whole genera.</title>
        <authorList>
            <person name="Goeker M."/>
        </authorList>
    </citation>
    <scope>NUCLEOTIDE SEQUENCE [LARGE SCALE GENOMIC DNA]</scope>
    <source>
        <strain evidence="9 12">DSM 17099</strain>
        <strain evidence="10 11">DSM 582</strain>
    </source>
</reference>
<dbReference type="Proteomes" id="UP000256794">
    <property type="component" value="Unassembled WGS sequence"/>
</dbReference>
<accession>A0A3D9XSB2</accession>
<keyword evidence="6 7" id="KW-0961">Cell wall biogenesis/degradation</keyword>
<organism evidence="9 12">
    <name type="scientific">Paracoccus versutus</name>
    <name type="common">Thiobacillus versutus</name>
    <dbReference type="NCBI Taxonomy" id="34007"/>
    <lineage>
        <taxon>Bacteria</taxon>
        <taxon>Pseudomonadati</taxon>
        <taxon>Pseudomonadota</taxon>
        <taxon>Alphaproteobacteria</taxon>
        <taxon>Rhodobacterales</taxon>
        <taxon>Paracoccaceae</taxon>
        <taxon>Paracoccus</taxon>
    </lineage>
</organism>
<dbReference type="GO" id="GO:0004180">
    <property type="term" value="F:carboxypeptidase activity"/>
    <property type="evidence" value="ECO:0007669"/>
    <property type="project" value="UniProtKB-ARBA"/>
</dbReference>
<dbReference type="CDD" id="cd16913">
    <property type="entry name" value="YkuD_like"/>
    <property type="match status" value="1"/>
</dbReference>
<evidence type="ECO:0000256" key="6">
    <source>
        <dbReference type="ARBA" id="ARBA00023316"/>
    </source>
</evidence>
<sequence length="178" mass="19579">MRLLLTPMGLRAGSRVIPCAVGRGGIRTDKREGDGATPVGRHRIVGLLYRPDRVTRPAAWARPILPGDLWCDASDHPAYNHPVRAPFGPSHEAMRRPDPLYDIVLVTDWNWPDARPGAGSAIFLHQWRRPGFPTAGCIAMARRDLAWLASAVAPGDVLDIPALPRWPGRKATVRHGKD</sequence>
<dbReference type="PANTHER" id="PTHR38589:SF1">
    <property type="entry name" value="BLR0621 PROTEIN"/>
    <property type="match status" value="1"/>
</dbReference>
<evidence type="ECO:0000313" key="12">
    <source>
        <dbReference type="Proteomes" id="UP000256941"/>
    </source>
</evidence>
<protein>
    <submittedName>
        <fullName evidence="9">L,D-transpeptidase-like protein</fullName>
    </submittedName>
</protein>
<dbReference type="UniPathway" id="UPA00219"/>
<evidence type="ECO:0000256" key="5">
    <source>
        <dbReference type="ARBA" id="ARBA00022984"/>
    </source>
</evidence>
<evidence type="ECO:0000313" key="9">
    <source>
        <dbReference type="EMBL" id="REF69799.1"/>
    </source>
</evidence>
<dbReference type="EMBL" id="QUMX01000008">
    <property type="protein sequence ID" value="REG52502.1"/>
    <property type="molecule type" value="Genomic_DNA"/>
</dbReference>